<dbReference type="GO" id="GO:0016491">
    <property type="term" value="F:oxidoreductase activity"/>
    <property type="evidence" value="ECO:0007669"/>
    <property type="project" value="UniProtKB-KW"/>
</dbReference>
<reference evidence="3" key="2">
    <citation type="journal article" date="2014" name="ISME J.">
        <title>Microbial stratification in low pH oxic and suboxic macroscopic growths along an acid mine drainage.</title>
        <authorList>
            <person name="Mendez-Garcia C."/>
            <person name="Mesa V."/>
            <person name="Sprenger R.R."/>
            <person name="Richter M."/>
            <person name="Diez M.S."/>
            <person name="Solano J."/>
            <person name="Bargiela R."/>
            <person name="Golyshina O.V."/>
            <person name="Manteca A."/>
            <person name="Ramos J.L."/>
            <person name="Gallego J.R."/>
            <person name="Llorente I."/>
            <person name="Martins Dos Santos V.A."/>
            <person name="Jensen O.N."/>
            <person name="Pelaez A.I."/>
            <person name="Sanchez J."/>
            <person name="Ferrer M."/>
        </authorList>
    </citation>
    <scope>NUCLEOTIDE SEQUENCE</scope>
</reference>
<feature type="non-terminal residue" evidence="3">
    <location>
        <position position="1"/>
    </location>
</feature>
<comment type="caution">
    <text evidence="3">The sequence shown here is derived from an EMBL/GenBank/DDBJ whole genome shotgun (WGS) entry which is preliminary data.</text>
</comment>
<reference evidence="3" key="1">
    <citation type="submission" date="2013-08" db="EMBL/GenBank/DDBJ databases">
        <authorList>
            <person name="Mendez C."/>
            <person name="Richter M."/>
            <person name="Ferrer M."/>
            <person name="Sanchez J."/>
        </authorList>
    </citation>
    <scope>NUCLEOTIDE SEQUENCE</scope>
</reference>
<dbReference type="InterPro" id="IPR004305">
    <property type="entry name" value="Thiaminase-2/PQQC"/>
</dbReference>
<keyword evidence="1" id="KW-0560">Oxidoreductase</keyword>
<protein>
    <submittedName>
        <fullName evidence="3">TENA/THI-4 domain-containing protein</fullName>
    </submittedName>
</protein>
<dbReference type="AlphaFoldDB" id="T0XW89"/>
<evidence type="ECO:0000256" key="1">
    <source>
        <dbReference type="ARBA" id="ARBA00023002"/>
    </source>
</evidence>
<dbReference type="PANTHER" id="PTHR40279">
    <property type="entry name" value="PQQC-LIKE PROTEIN"/>
    <property type="match status" value="1"/>
</dbReference>
<dbReference type="PANTHER" id="PTHR40279:SF3">
    <property type="entry name" value="4-AMINOBENZOATE SYNTHASE"/>
    <property type="match status" value="1"/>
</dbReference>
<proteinExistence type="predicted"/>
<feature type="domain" description="Thiaminase-2/PQQC" evidence="2">
    <location>
        <begin position="12"/>
        <end position="149"/>
    </location>
</feature>
<accession>T0XW89</accession>
<dbReference type="Pfam" id="PF03070">
    <property type="entry name" value="TENA_THI-4"/>
    <property type="match status" value="1"/>
</dbReference>
<dbReference type="InterPro" id="IPR016084">
    <property type="entry name" value="Haem_Oase-like_multi-hlx"/>
</dbReference>
<organism evidence="3">
    <name type="scientific">mine drainage metagenome</name>
    <dbReference type="NCBI Taxonomy" id="410659"/>
    <lineage>
        <taxon>unclassified sequences</taxon>
        <taxon>metagenomes</taxon>
        <taxon>ecological metagenomes</taxon>
    </lineage>
</organism>
<dbReference type="SUPFAM" id="SSF48613">
    <property type="entry name" value="Heme oxygenase-like"/>
    <property type="match status" value="1"/>
</dbReference>
<dbReference type="InterPro" id="IPR039068">
    <property type="entry name" value="PqqC-like"/>
</dbReference>
<evidence type="ECO:0000259" key="2">
    <source>
        <dbReference type="Pfam" id="PF03070"/>
    </source>
</evidence>
<name>T0XW89_9ZZZZ</name>
<sequence>WYGIPGKEKSHHELLLRMGESYGASRSDIYGTEPLKATTRAVEFWDFAARNFSFYEGMAAMHSLELIANRNLKNYGAKIGYFDPSILEDGSITKEALAFLREGYSADVSHSEKALDLMDKYADSHDKKQNCMAVFLRSMEEFSDYLLARLERGELIENKQH</sequence>
<evidence type="ECO:0000313" key="3">
    <source>
        <dbReference type="EMBL" id="EQD27046.1"/>
    </source>
</evidence>
<dbReference type="Gene3D" id="1.20.910.10">
    <property type="entry name" value="Heme oxygenase-like"/>
    <property type="match status" value="1"/>
</dbReference>
<dbReference type="EMBL" id="AUZY01012983">
    <property type="protein sequence ID" value="EQD27046.1"/>
    <property type="molecule type" value="Genomic_DNA"/>
</dbReference>
<gene>
    <name evidence="3" type="ORF">B1B_19316</name>
</gene>